<evidence type="ECO:0000313" key="1">
    <source>
        <dbReference type="EMBL" id="HGN36991.1"/>
    </source>
</evidence>
<organism evidence="1">
    <name type="scientific">Ignisphaera aggregans</name>
    <dbReference type="NCBI Taxonomy" id="334771"/>
    <lineage>
        <taxon>Archaea</taxon>
        <taxon>Thermoproteota</taxon>
        <taxon>Thermoprotei</taxon>
        <taxon>Desulfurococcales</taxon>
        <taxon>Desulfurococcaceae</taxon>
        <taxon>Ignisphaera</taxon>
    </lineage>
</organism>
<dbReference type="EMBL" id="DTAI01000160">
    <property type="protein sequence ID" value="HGN36991.1"/>
    <property type="molecule type" value="Genomic_DNA"/>
</dbReference>
<dbReference type="AlphaFoldDB" id="A0A7J3I8Q0"/>
<proteinExistence type="predicted"/>
<comment type="caution">
    <text evidence="1">The sequence shown here is derived from an EMBL/GenBank/DDBJ whole genome shotgun (WGS) entry which is preliminary data.</text>
</comment>
<sequence length="68" mass="7760">MDVCPKCGSNNIDVYRFSLPFELPIPLFMAVSKSIRGELERLLKKYSTIELHICGGCGYTEVVFRMRS</sequence>
<reference evidence="1" key="1">
    <citation type="journal article" date="2020" name="mSystems">
        <title>Genome- and Community-Level Interaction Insights into Carbon Utilization and Element Cycling Functions of Hydrothermarchaeota in Hydrothermal Sediment.</title>
        <authorList>
            <person name="Zhou Z."/>
            <person name="Liu Y."/>
            <person name="Xu W."/>
            <person name="Pan J."/>
            <person name="Luo Z.H."/>
            <person name="Li M."/>
        </authorList>
    </citation>
    <scope>NUCLEOTIDE SEQUENCE [LARGE SCALE GENOMIC DNA]</scope>
    <source>
        <strain evidence="1">SpSt-618</strain>
    </source>
</reference>
<name>A0A7J3I8Q0_9CREN</name>
<protein>
    <submittedName>
        <fullName evidence="1">Uncharacterized protein</fullName>
    </submittedName>
</protein>
<accession>A0A7J3I8Q0</accession>
<gene>
    <name evidence="1" type="ORF">ENT87_05535</name>
</gene>